<feature type="region of interest" description="Disordered" evidence="1">
    <location>
        <begin position="1"/>
        <end position="37"/>
    </location>
</feature>
<reference evidence="2" key="1">
    <citation type="submission" date="2014-09" db="EMBL/GenBank/DDBJ databases">
        <authorList>
            <person name="Magalhaes I.L.F."/>
            <person name="Oliveira U."/>
            <person name="Santos F.R."/>
            <person name="Vidigal T.H.D.A."/>
            <person name="Brescovit A.D."/>
            <person name="Santos A.J."/>
        </authorList>
    </citation>
    <scope>NUCLEOTIDE SEQUENCE</scope>
    <source>
        <tissue evidence="2">Shoot tissue taken approximately 20 cm above the soil surface</tissue>
    </source>
</reference>
<protein>
    <submittedName>
        <fullName evidence="2">Uncharacterized protein</fullName>
    </submittedName>
</protein>
<evidence type="ECO:0000313" key="2">
    <source>
        <dbReference type="EMBL" id="JAD61488.1"/>
    </source>
</evidence>
<reference evidence="2" key="2">
    <citation type="journal article" date="2015" name="Data Brief">
        <title>Shoot transcriptome of the giant reed, Arundo donax.</title>
        <authorList>
            <person name="Barrero R.A."/>
            <person name="Guerrero F.D."/>
            <person name="Moolhuijzen P."/>
            <person name="Goolsby J.A."/>
            <person name="Tidwell J."/>
            <person name="Bellgard S.E."/>
            <person name="Bellgard M.I."/>
        </authorList>
    </citation>
    <scope>NUCLEOTIDE SEQUENCE</scope>
    <source>
        <tissue evidence="2">Shoot tissue taken approximately 20 cm above the soil surface</tissue>
    </source>
</reference>
<name>A0A0A9BH44_ARUDO</name>
<accession>A0A0A9BH44</accession>
<dbReference type="EMBL" id="GBRH01236407">
    <property type="protein sequence ID" value="JAD61488.1"/>
    <property type="molecule type" value="Transcribed_RNA"/>
</dbReference>
<dbReference type="AlphaFoldDB" id="A0A0A9BH44"/>
<sequence length="132" mass="14487">MEGVDFAQDTQEGGAGKFVFIPNSDDEDRSSLVPDNGEFVPEMKEQDLGYLDGTSRGDLDLLLVEESGGGELNLLPLEETGCGELELPSVDPDASTDDENSHSQEDRFEAKKMELVCAFLPGYSQILKRKRN</sequence>
<organism evidence="2">
    <name type="scientific">Arundo donax</name>
    <name type="common">Giant reed</name>
    <name type="synonym">Donax arundinaceus</name>
    <dbReference type="NCBI Taxonomy" id="35708"/>
    <lineage>
        <taxon>Eukaryota</taxon>
        <taxon>Viridiplantae</taxon>
        <taxon>Streptophyta</taxon>
        <taxon>Embryophyta</taxon>
        <taxon>Tracheophyta</taxon>
        <taxon>Spermatophyta</taxon>
        <taxon>Magnoliopsida</taxon>
        <taxon>Liliopsida</taxon>
        <taxon>Poales</taxon>
        <taxon>Poaceae</taxon>
        <taxon>PACMAD clade</taxon>
        <taxon>Arundinoideae</taxon>
        <taxon>Arundineae</taxon>
        <taxon>Arundo</taxon>
    </lineage>
</organism>
<evidence type="ECO:0000256" key="1">
    <source>
        <dbReference type="SAM" id="MobiDB-lite"/>
    </source>
</evidence>
<proteinExistence type="predicted"/>
<feature type="region of interest" description="Disordered" evidence="1">
    <location>
        <begin position="84"/>
        <end position="107"/>
    </location>
</feature>